<keyword evidence="3" id="KW-1185">Reference proteome</keyword>
<accession>A0ABU1B8V2</accession>
<comment type="caution">
    <text evidence="2">The sequence shown here is derived from an EMBL/GenBank/DDBJ whole genome shotgun (WGS) entry which is preliminary data.</text>
</comment>
<name>A0ABU1B8V2_PSEHA</name>
<gene>
    <name evidence="2" type="ORF">RC083_04695</name>
</gene>
<dbReference type="EMBL" id="JAVIFY010000002">
    <property type="protein sequence ID" value="MDQ9090891.1"/>
    <property type="molecule type" value="Genomic_DNA"/>
</dbReference>
<dbReference type="PROSITE" id="PS51186">
    <property type="entry name" value="GNAT"/>
    <property type="match status" value="1"/>
</dbReference>
<sequence length="188" mass="21101">MPNKFTPIIDTERLQLRPLDVSDAENLLAIFADPIVMEYWHTPPWQSHCDAIDFIASSQAASEQQKQVCLAIILKSTQQLIGKCMLHNYVPDSKRAEIGYALSPQYWGKGLVFEAAHALLSYGFKEIGLRRIEAELDPDNAASAKTLERLGFIKEGLLRKRWEINGVISDSALYGLLVDDLQQNNSKA</sequence>
<dbReference type="Pfam" id="PF13302">
    <property type="entry name" value="Acetyltransf_3"/>
    <property type="match status" value="1"/>
</dbReference>
<proteinExistence type="predicted"/>
<dbReference type="PANTHER" id="PTHR43792:SF9">
    <property type="entry name" value="RIBOSOMAL-PROTEIN-ALANINE ACETYLTRANSFERASE"/>
    <property type="match status" value="1"/>
</dbReference>
<feature type="domain" description="N-acetyltransferase" evidence="1">
    <location>
        <begin position="14"/>
        <end position="179"/>
    </location>
</feature>
<dbReference type="InterPro" id="IPR016181">
    <property type="entry name" value="Acyl_CoA_acyltransferase"/>
</dbReference>
<dbReference type="Gene3D" id="3.40.630.30">
    <property type="match status" value="1"/>
</dbReference>
<dbReference type="InterPro" id="IPR000182">
    <property type="entry name" value="GNAT_dom"/>
</dbReference>
<evidence type="ECO:0000313" key="2">
    <source>
        <dbReference type="EMBL" id="MDQ9090891.1"/>
    </source>
</evidence>
<dbReference type="Proteomes" id="UP001226574">
    <property type="component" value="Unassembled WGS sequence"/>
</dbReference>
<evidence type="ECO:0000313" key="3">
    <source>
        <dbReference type="Proteomes" id="UP001226574"/>
    </source>
</evidence>
<evidence type="ECO:0000259" key="1">
    <source>
        <dbReference type="PROSITE" id="PS51186"/>
    </source>
</evidence>
<dbReference type="SUPFAM" id="SSF55729">
    <property type="entry name" value="Acyl-CoA N-acyltransferases (Nat)"/>
    <property type="match status" value="1"/>
</dbReference>
<reference evidence="2 3" key="1">
    <citation type="submission" date="2023-08" db="EMBL/GenBank/DDBJ databases">
        <title>Pseudoalteromonas haloplanktis LL1 genome.</title>
        <authorList>
            <person name="Wu S."/>
        </authorList>
    </citation>
    <scope>NUCLEOTIDE SEQUENCE [LARGE SCALE GENOMIC DNA]</scope>
    <source>
        <strain evidence="2 3">LL1</strain>
    </source>
</reference>
<dbReference type="PANTHER" id="PTHR43792">
    <property type="entry name" value="GNAT FAMILY, PUTATIVE (AFU_ORTHOLOGUE AFUA_3G00765)-RELATED-RELATED"/>
    <property type="match status" value="1"/>
</dbReference>
<protein>
    <submittedName>
        <fullName evidence="2">GNAT family N-acetyltransferase</fullName>
    </submittedName>
</protein>
<organism evidence="2 3">
    <name type="scientific">Pseudoalteromonas haloplanktis</name>
    <name type="common">Alteromonas haloplanktis</name>
    <dbReference type="NCBI Taxonomy" id="228"/>
    <lineage>
        <taxon>Bacteria</taxon>
        <taxon>Pseudomonadati</taxon>
        <taxon>Pseudomonadota</taxon>
        <taxon>Gammaproteobacteria</taxon>
        <taxon>Alteromonadales</taxon>
        <taxon>Pseudoalteromonadaceae</taxon>
        <taxon>Pseudoalteromonas</taxon>
    </lineage>
</organism>
<dbReference type="RefSeq" id="WP_309038510.1">
    <property type="nucleotide sequence ID" value="NZ_JAVIFY010000002.1"/>
</dbReference>
<dbReference type="InterPro" id="IPR051531">
    <property type="entry name" value="N-acetyltransferase"/>
</dbReference>